<dbReference type="InterPro" id="IPR000182">
    <property type="entry name" value="GNAT_dom"/>
</dbReference>
<dbReference type="RefSeq" id="WP_245705663.1">
    <property type="nucleotide sequence ID" value="NZ_FOIT01000005.1"/>
</dbReference>
<comment type="function">
    <text evidence="5">Acetylates the N-terminal alanine of ribosomal protein bS18.</text>
</comment>
<dbReference type="NCBIfam" id="TIGR01575">
    <property type="entry name" value="rimI"/>
    <property type="match status" value="1"/>
</dbReference>
<keyword evidence="3 7" id="KW-0808">Transferase</keyword>
<dbReference type="SUPFAM" id="SSF55729">
    <property type="entry name" value="Acyl-CoA N-acyltransferases (Nat)"/>
    <property type="match status" value="1"/>
</dbReference>
<reference evidence="7 8" key="1">
    <citation type="submission" date="2016-10" db="EMBL/GenBank/DDBJ databases">
        <authorList>
            <person name="Varghese N."/>
            <person name="Submissions S."/>
        </authorList>
    </citation>
    <scope>NUCLEOTIDE SEQUENCE [LARGE SCALE GENOMIC DNA]</scope>
    <source>
        <strain evidence="7 8">IBRC-M10081</strain>
    </source>
</reference>
<comment type="similarity">
    <text evidence="1 5">Belongs to the acetyltransferase family. RimI subfamily.</text>
</comment>
<dbReference type="PROSITE" id="PS51186">
    <property type="entry name" value="GNAT"/>
    <property type="match status" value="1"/>
</dbReference>
<comment type="subcellular location">
    <subcellularLocation>
        <location evidence="5">Cytoplasm</location>
    </subcellularLocation>
</comment>
<comment type="catalytic activity">
    <reaction evidence="5">
        <text>N-terminal L-alanyl-[ribosomal protein bS18] + acetyl-CoA = N-terminal N(alpha)-acetyl-L-alanyl-[ribosomal protein bS18] + CoA + H(+)</text>
        <dbReference type="Rhea" id="RHEA:43756"/>
        <dbReference type="Rhea" id="RHEA-COMP:10676"/>
        <dbReference type="Rhea" id="RHEA-COMP:10677"/>
        <dbReference type="ChEBI" id="CHEBI:15378"/>
        <dbReference type="ChEBI" id="CHEBI:57287"/>
        <dbReference type="ChEBI" id="CHEBI:57288"/>
        <dbReference type="ChEBI" id="CHEBI:64718"/>
        <dbReference type="ChEBI" id="CHEBI:83683"/>
        <dbReference type="EC" id="2.3.1.266"/>
    </reaction>
</comment>
<dbReference type="Proteomes" id="UP000243605">
    <property type="component" value="Unassembled WGS sequence"/>
</dbReference>
<dbReference type="InterPro" id="IPR006464">
    <property type="entry name" value="AcTrfase_RimI/Ard1"/>
</dbReference>
<dbReference type="Pfam" id="PF00583">
    <property type="entry name" value="Acetyltransf_1"/>
    <property type="match status" value="1"/>
</dbReference>
<dbReference type="EMBL" id="FOIT01000005">
    <property type="protein sequence ID" value="SEW10371.1"/>
    <property type="molecule type" value="Genomic_DNA"/>
</dbReference>
<feature type="domain" description="N-acetyltransferase" evidence="6">
    <location>
        <begin position="3"/>
        <end position="148"/>
    </location>
</feature>
<dbReference type="Gene3D" id="3.40.630.30">
    <property type="match status" value="1"/>
</dbReference>
<dbReference type="CDD" id="cd04301">
    <property type="entry name" value="NAT_SF"/>
    <property type="match status" value="1"/>
</dbReference>
<name>A0A662Z7W3_9STAP</name>
<protein>
    <recommendedName>
        <fullName evidence="5">[Ribosomal protein bS18]-alanine N-acetyltransferase</fullName>
        <ecNumber evidence="5">2.3.1.266</ecNumber>
    </recommendedName>
</protein>
<keyword evidence="2 5" id="KW-0963">Cytoplasm</keyword>
<dbReference type="PANTHER" id="PTHR43420">
    <property type="entry name" value="ACETYLTRANSFERASE"/>
    <property type="match status" value="1"/>
</dbReference>
<accession>A0A662Z7W3</accession>
<evidence type="ECO:0000256" key="4">
    <source>
        <dbReference type="ARBA" id="ARBA00023315"/>
    </source>
</evidence>
<evidence type="ECO:0000256" key="3">
    <source>
        <dbReference type="ARBA" id="ARBA00022679"/>
    </source>
</evidence>
<evidence type="ECO:0000256" key="5">
    <source>
        <dbReference type="RuleBase" id="RU363094"/>
    </source>
</evidence>
<keyword evidence="8" id="KW-1185">Reference proteome</keyword>
<evidence type="ECO:0000313" key="7">
    <source>
        <dbReference type="EMBL" id="SEW10371.1"/>
    </source>
</evidence>
<evidence type="ECO:0000256" key="2">
    <source>
        <dbReference type="ARBA" id="ARBA00022490"/>
    </source>
</evidence>
<dbReference type="GO" id="GO:0005737">
    <property type="term" value="C:cytoplasm"/>
    <property type="evidence" value="ECO:0007669"/>
    <property type="project" value="UniProtKB-SubCell"/>
</dbReference>
<dbReference type="EC" id="2.3.1.266" evidence="5"/>
<evidence type="ECO:0000313" key="8">
    <source>
        <dbReference type="Proteomes" id="UP000243605"/>
    </source>
</evidence>
<dbReference type="InterPro" id="IPR050680">
    <property type="entry name" value="YpeA/RimI_acetyltransf"/>
</dbReference>
<sequence length="150" mass="17200">MEPTIKKMTMNDVTRIVEIETASFETTAWSKETFVKELTGNKFAHYYTVSLDDNIVGYFGMWIVEDHAQITTIAVDRDYRGRKLGAFLLEYAITLAASHHVDVVSLEVKIDNEPAIRLYESFGFNYGGIRKDYYGPGKDANVMWVKVNER</sequence>
<dbReference type="PANTHER" id="PTHR43420:SF44">
    <property type="entry name" value="ACETYLTRANSFERASE YPEA"/>
    <property type="match status" value="1"/>
</dbReference>
<proteinExistence type="inferred from homology"/>
<evidence type="ECO:0000256" key="1">
    <source>
        <dbReference type="ARBA" id="ARBA00005395"/>
    </source>
</evidence>
<organism evidence="7 8">
    <name type="scientific">Aliicoccus persicus</name>
    <dbReference type="NCBI Taxonomy" id="930138"/>
    <lineage>
        <taxon>Bacteria</taxon>
        <taxon>Bacillati</taxon>
        <taxon>Bacillota</taxon>
        <taxon>Bacilli</taxon>
        <taxon>Bacillales</taxon>
        <taxon>Staphylococcaceae</taxon>
        <taxon>Aliicoccus</taxon>
    </lineage>
</organism>
<dbReference type="GO" id="GO:0008999">
    <property type="term" value="F:protein-N-terminal-alanine acetyltransferase activity"/>
    <property type="evidence" value="ECO:0007669"/>
    <property type="project" value="UniProtKB-EC"/>
</dbReference>
<dbReference type="AlphaFoldDB" id="A0A662Z7W3"/>
<evidence type="ECO:0000259" key="6">
    <source>
        <dbReference type="PROSITE" id="PS51186"/>
    </source>
</evidence>
<gene>
    <name evidence="7" type="ORF">SAMN05192557_1601</name>
</gene>
<keyword evidence="4" id="KW-0012">Acyltransferase</keyword>
<dbReference type="InterPro" id="IPR016181">
    <property type="entry name" value="Acyl_CoA_acyltransferase"/>
</dbReference>